<dbReference type="PANTHER" id="PTHR10063">
    <property type="entry name" value="TUBERIN"/>
    <property type="match status" value="1"/>
</dbReference>
<evidence type="ECO:0000256" key="1">
    <source>
        <dbReference type="ARBA" id="ARBA00022468"/>
    </source>
</evidence>
<dbReference type="PROSITE" id="PS50085">
    <property type="entry name" value="RAPGAP"/>
    <property type="match status" value="1"/>
</dbReference>
<dbReference type="InterPro" id="IPR000331">
    <property type="entry name" value="Rap/Ran_GAP_dom"/>
</dbReference>
<dbReference type="GO" id="GO:0032007">
    <property type="term" value="P:negative regulation of TOR signaling"/>
    <property type="evidence" value="ECO:0007669"/>
    <property type="project" value="TreeGrafter"/>
</dbReference>
<dbReference type="SUPFAM" id="SSF111347">
    <property type="entry name" value="Rap/Ran-GAP"/>
    <property type="match status" value="1"/>
</dbReference>
<accession>A0A131YIQ1</accession>
<dbReference type="PANTHER" id="PTHR10063:SF0">
    <property type="entry name" value="TUBERIN"/>
    <property type="match status" value="1"/>
</dbReference>
<evidence type="ECO:0000313" key="3">
    <source>
        <dbReference type="EMBL" id="JAP79183.1"/>
    </source>
</evidence>
<dbReference type="InterPro" id="IPR035974">
    <property type="entry name" value="Rap/Ran-GAP_sf"/>
</dbReference>
<organism evidence="3">
    <name type="scientific">Rhipicephalus appendiculatus</name>
    <name type="common">Brown ear tick</name>
    <dbReference type="NCBI Taxonomy" id="34631"/>
    <lineage>
        <taxon>Eukaryota</taxon>
        <taxon>Metazoa</taxon>
        <taxon>Ecdysozoa</taxon>
        <taxon>Arthropoda</taxon>
        <taxon>Chelicerata</taxon>
        <taxon>Arachnida</taxon>
        <taxon>Acari</taxon>
        <taxon>Parasitiformes</taxon>
        <taxon>Ixodida</taxon>
        <taxon>Ixodoidea</taxon>
        <taxon>Ixodidae</taxon>
        <taxon>Rhipicephalinae</taxon>
        <taxon>Rhipicephalus</taxon>
        <taxon>Rhipicephalus</taxon>
    </lineage>
</organism>
<dbReference type="InterPro" id="IPR027107">
    <property type="entry name" value="Tuberin/Ral-act_asu"/>
</dbReference>
<dbReference type="GO" id="GO:0033596">
    <property type="term" value="C:TSC1-TSC2 complex"/>
    <property type="evidence" value="ECO:0007669"/>
    <property type="project" value="TreeGrafter"/>
</dbReference>
<sequence length="269" mass="30109">MNPRFVFLHLFRSLGQAERALPLPETEADRSVGVFDHILTYETHKMGLLYVGPGQSGREQCILSNTHGSVRYTALLLGLGSLVRLSELDPRRTYLGGLACAGEDGTHCLCWQDDVTQVVFHVATLMPNVENDRQRGNKKRHIGNDYVHIVYNESSEQYDLATIRGDCHCVCVVVQPLKLGHNLVSLVGKPEVLELLRPPPEPQLVPDSSLAVYVRQTAIHANVACTSLHRSQAGSSYVNNWHERLQHLERLRGRLERNTEPPPDDLADL</sequence>
<dbReference type="GO" id="GO:0005096">
    <property type="term" value="F:GTPase activator activity"/>
    <property type="evidence" value="ECO:0007669"/>
    <property type="project" value="UniProtKB-KW"/>
</dbReference>
<name>A0A131YIQ1_RHIAP</name>
<evidence type="ECO:0000259" key="2">
    <source>
        <dbReference type="PROSITE" id="PS50085"/>
    </source>
</evidence>
<dbReference type="AlphaFoldDB" id="A0A131YIQ1"/>
<dbReference type="FunFam" id="3.40.50.11210:FF:000001">
    <property type="entry name" value="Ral GTPase-activating protein subunit alpha-1 isoform 1"/>
    <property type="match status" value="1"/>
</dbReference>
<dbReference type="Pfam" id="PF02145">
    <property type="entry name" value="Rap_GAP"/>
    <property type="match status" value="1"/>
</dbReference>
<dbReference type="GO" id="GO:0051056">
    <property type="term" value="P:regulation of small GTPase mediated signal transduction"/>
    <property type="evidence" value="ECO:0007669"/>
    <property type="project" value="InterPro"/>
</dbReference>
<dbReference type="Gene3D" id="3.40.50.11210">
    <property type="entry name" value="Rap/Ran-GAP"/>
    <property type="match status" value="1"/>
</dbReference>
<protein>
    <submittedName>
        <fullName evidence="3">Tuberous sclerosis 2</fullName>
    </submittedName>
</protein>
<reference evidence="3" key="1">
    <citation type="journal article" date="2016" name="Ticks Tick Borne Dis.">
        <title>De novo assembly and annotation of the salivary gland transcriptome of Rhipicephalus appendiculatus male and female ticks during blood feeding.</title>
        <authorList>
            <person name="de Castro M.H."/>
            <person name="de Klerk D."/>
            <person name="Pienaar R."/>
            <person name="Latif A.A."/>
            <person name="Rees D.J."/>
            <person name="Mans B.J."/>
        </authorList>
    </citation>
    <scope>NUCLEOTIDE SEQUENCE</scope>
    <source>
        <tissue evidence="3">Salivary glands</tissue>
    </source>
</reference>
<proteinExistence type="predicted"/>
<keyword evidence="1" id="KW-0343">GTPase activation</keyword>
<dbReference type="EMBL" id="GEDV01009374">
    <property type="protein sequence ID" value="JAP79183.1"/>
    <property type="molecule type" value="Transcribed_RNA"/>
</dbReference>
<feature type="domain" description="Rap-GAP" evidence="2">
    <location>
        <begin position="32"/>
        <end position="259"/>
    </location>
</feature>
<dbReference type="GO" id="GO:0005634">
    <property type="term" value="C:nucleus"/>
    <property type="evidence" value="ECO:0007669"/>
    <property type="project" value="InterPro"/>
</dbReference>